<keyword evidence="6" id="KW-0732">Signal</keyword>
<dbReference type="InterPro" id="IPR004978">
    <property type="entry name" value="Stanniocalcin"/>
</dbReference>
<sequence>MNLVLLKFVLMVLTTTASTAEAGKSYGIPASTIQPYVNRAKKAMEERGIEQIVGKNGSVDSCEASPGVATEEEIKDAVRSVIENGGSHSEARKEQLFAAVTAAVSGKVTIKEACHQVDLPPSTAHPYVSKARHLLGSRCPDRKGIVPTDQIKETPKSSLFPLKRKFKSEDDEVPLSVRGVSRMLCDTKFDVFATDFRGTKEDLKAKIGKIIQRYNYKGNRATMCDAIAKVFLEGRTLADVCASHSLAQTTLSTYVREIICLSLTSYLLKIEKENEDLNASDEKTKGAELSNSVSTKLIKAELDTSHPADDLVLKKEENVEMNGNNEEDDSLLLETVDVAVLHSKPVLESQERLLKLTIAYLIKQQYRRSADAQEKMRICLEDVLLDGLSVNETLKIHKGPTDHVLQVYLTRVRGAQKCIMNEYQVFLEEKVRCVKECDFARLVQNKPKKIPSSSNSRQTRRTSTPTNSATSSPTTRRSAKRIQPEDGDSAASNDALSYLNNLLSEVALKAMVTYLSKLHDINFPIENALLLWLAKATYEEIPSQYQNSSINSETWDEWVISWRRKHAMFDE</sequence>
<dbReference type="AlphaFoldDB" id="A0A0N5AXD3"/>
<evidence type="ECO:0000313" key="7">
    <source>
        <dbReference type="Proteomes" id="UP000046393"/>
    </source>
</evidence>
<dbReference type="GO" id="GO:0005615">
    <property type="term" value="C:extracellular space"/>
    <property type="evidence" value="ECO:0007669"/>
    <property type="project" value="TreeGrafter"/>
</dbReference>
<evidence type="ECO:0000256" key="5">
    <source>
        <dbReference type="SAM" id="MobiDB-lite"/>
    </source>
</evidence>
<evidence type="ECO:0000256" key="4">
    <source>
        <dbReference type="ARBA" id="ARBA00023157"/>
    </source>
</evidence>
<evidence type="ECO:0000256" key="2">
    <source>
        <dbReference type="ARBA" id="ARBA00011748"/>
    </source>
</evidence>
<dbReference type="GO" id="GO:0006874">
    <property type="term" value="P:intracellular calcium ion homeostasis"/>
    <property type="evidence" value="ECO:0007669"/>
    <property type="project" value="TreeGrafter"/>
</dbReference>
<dbReference type="Proteomes" id="UP000046393">
    <property type="component" value="Unplaced"/>
</dbReference>
<evidence type="ECO:0000256" key="3">
    <source>
        <dbReference type="ARBA" id="ARBA00022702"/>
    </source>
</evidence>
<organism evidence="7 8">
    <name type="scientific">Syphacia muris</name>
    <dbReference type="NCBI Taxonomy" id="451379"/>
    <lineage>
        <taxon>Eukaryota</taxon>
        <taxon>Metazoa</taxon>
        <taxon>Ecdysozoa</taxon>
        <taxon>Nematoda</taxon>
        <taxon>Chromadorea</taxon>
        <taxon>Rhabditida</taxon>
        <taxon>Spirurina</taxon>
        <taxon>Oxyuridomorpha</taxon>
        <taxon>Oxyuroidea</taxon>
        <taxon>Oxyuridae</taxon>
        <taxon>Syphacia</taxon>
    </lineage>
</organism>
<dbReference type="PANTHER" id="PTHR11245">
    <property type="entry name" value="STANNIOCALCIN"/>
    <property type="match status" value="1"/>
</dbReference>
<feature type="chain" id="PRO_5005893611" evidence="6">
    <location>
        <begin position="23"/>
        <end position="571"/>
    </location>
</feature>
<dbReference type="GO" id="GO:0005179">
    <property type="term" value="F:hormone activity"/>
    <property type="evidence" value="ECO:0007669"/>
    <property type="project" value="UniProtKB-KW"/>
</dbReference>
<keyword evidence="4" id="KW-1015">Disulfide bond</keyword>
<dbReference type="PANTHER" id="PTHR11245:SF6">
    <property type="entry name" value="DUF19 DOMAIN-CONTAINING PROTEIN"/>
    <property type="match status" value="1"/>
</dbReference>
<comment type="subunit">
    <text evidence="2">Homodimer; disulfide-linked.</text>
</comment>
<keyword evidence="3" id="KW-0372">Hormone</keyword>
<reference evidence="8" key="1">
    <citation type="submission" date="2017-02" db="UniProtKB">
        <authorList>
            <consortium name="WormBaseParasite"/>
        </authorList>
    </citation>
    <scope>IDENTIFICATION</scope>
</reference>
<dbReference type="WBParaSite" id="SMUV_0000960901-mRNA-1">
    <property type="protein sequence ID" value="SMUV_0000960901-mRNA-1"/>
    <property type="gene ID" value="SMUV_0000960901"/>
</dbReference>
<feature type="compositionally biased region" description="Low complexity" evidence="5">
    <location>
        <begin position="450"/>
        <end position="476"/>
    </location>
</feature>
<feature type="signal peptide" evidence="6">
    <location>
        <begin position="1"/>
        <end position="22"/>
    </location>
</feature>
<name>A0A0N5AXD3_9BILA</name>
<evidence type="ECO:0000256" key="1">
    <source>
        <dbReference type="ARBA" id="ARBA00008693"/>
    </source>
</evidence>
<accession>A0A0N5AXD3</accession>
<evidence type="ECO:0000313" key="8">
    <source>
        <dbReference type="WBParaSite" id="SMUV_0000960901-mRNA-1"/>
    </source>
</evidence>
<proteinExistence type="inferred from homology"/>
<comment type="similarity">
    <text evidence="1">Belongs to the stanniocalcin family.</text>
</comment>
<evidence type="ECO:0000256" key="6">
    <source>
        <dbReference type="SAM" id="SignalP"/>
    </source>
</evidence>
<keyword evidence="7" id="KW-1185">Reference proteome</keyword>
<feature type="region of interest" description="Disordered" evidence="5">
    <location>
        <begin position="447"/>
        <end position="491"/>
    </location>
</feature>
<protein>
    <submittedName>
        <fullName evidence="8">HTH psq-type domain-containing protein</fullName>
    </submittedName>
</protein>